<protein>
    <recommendedName>
        <fullName evidence="3">F-box domain-containing protein</fullName>
    </recommendedName>
</protein>
<dbReference type="OrthoDB" id="5359231at2759"/>
<proteinExistence type="predicted"/>
<dbReference type="AlphaFoldDB" id="B8M8I2"/>
<keyword evidence="2" id="KW-1185">Reference proteome</keyword>
<evidence type="ECO:0008006" key="3">
    <source>
        <dbReference type="Google" id="ProtNLM"/>
    </source>
</evidence>
<dbReference type="SUPFAM" id="SSF81383">
    <property type="entry name" value="F-box domain"/>
    <property type="match status" value="1"/>
</dbReference>
<dbReference type="PhylomeDB" id="B8M8I2"/>
<sequence length="552" mass="64260">MAANLCSLPLETLIEVCKHLDPADFVSTVRVNKDLYRRLRGNQPGKFILESVARWSREAYTARAGEIKFWEALNSYYNRIQASAKASPYSVAVLPDTSEFIYQDGVVVYVMNYEIRIRGVYRNAETEEVINLDAALNQIIPSNQWIINDMVLLYYYSNILAFQVKLNRGSWLLVVDTRQEHYKIKTDLPEVEEIFVRHNGLHLFVVFYSEHYNWHWAIRKFDLLQEIEIGEPTILDDFGDFGDTSQGVCFEIFGDNLHGVSNHMTRTELRSDRSFYKWICLAPDSKSRRITAKKLFRRYHDLHEGVLKYAELSLQVDESTGRPMILECRHERRGLDEISCRTYYGELLPGPEEFNDGEQTVDLPLLGPTREELRAYRSDKLVHPEYSSEFCERLDFSLPNTMYSFYNSSSGTFLDLINDPVPNSLVATPEKRFRLRLNSHRCTGSDKKHVSTQLWPSDNNVGLMNPFGTSFQNKVVFAKADERSVIYSMTSDTETKAIILISFDPTIRFSYMHHEKRETVNQSPFKPEQWVRTEPATRFQWVWDRENTANSL</sequence>
<dbReference type="eggNOG" id="ENOG502RYII">
    <property type="taxonomic scope" value="Eukaryota"/>
</dbReference>
<dbReference type="RefSeq" id="XP_002480929.1">
    <property type="nucleotide sequence ID" value="XM_002480884.1"/>
</dbReference>
<organism evidence="1 2">
    <name type="scientific">Talaromyces stipitatus (strain ATCC 10500 / CBS 375.48 / QM 6759 / NRRL 1006)</name>
    <name type="common">Penicillium stipitatum</name>
    <dbReference type="NCBI Taxonomy" id="441959"/>
    <lineage>
        <taxon>Eukaryota</taxon>
        <taxon>Fungi</taxon>
        <taxon>Dikarya</taxon>
        <taxon>Ascomycota</taxon>
        <taxon>Pezizomycotina</taxon>
        <taxon>Eurotiomycetes</taxon>
        <taxon>Eurotiomycetidae</taxon>
        <taxon>Eurotiales</taxon>
        <taxon>Trichocomaceae</taxon>
        <taxon>Talaromyces</taxon>
        <taxon>Talaromyces sect. Talaromyces</taxon>
    </lineage>
</organism>
<evidence type="ECO:0000313" key="1">
    <source>
        <dbReference type="EMBL" id="EED20495.1"/>
    </source>
</evidence>
<dbReference type="HOGENOM" id="CLU_015634_0_0_1"/>
<dbReference type="CDD" id="cd09917">
    <property type="entry name" value="F-box_SF"/>
    <property type="match status" value="1"/>
</dbReference>
<dbReference type="InParanoid" id="B8M8I2"/>
<dbReference type="VEuPathDB" id="FungiDB:TSTA_037150"/>
<reference evidence="2" key="1">
    <citation type="journal article" date="2015" name="Genome Announc.">
        <title>Genome sequence of the AIDS-associated pathogen Penicillium marneffei (ATCC18224) and its near taxonomic relative Talaromyces stipitatus (ATCC10500).</title>
        <authorList>
            <person name="Nierman W.C."/>
            <person name="Fedorova-Abrams N.D."/>
            <person name="Andrianopoulos A."/>
        </authorList>
    </citation>
    <scope>NUCLEOTIDE SEQUENCE [LARGE SCALE GENOMIC DNA]</scope>
    <source>
        <strain evidence="2">ATCC 10500 / CBS 375.48 / QM 6759 / NRRL 1006</strain>
    </source>
</reference>
<dbReference type="Proteomes" id="UP000001745">
    <property type="component" value="Unassembled WGS sequence"/>
</dbReference>
<dbReference type="EMBL" id="EQ962654">
    <property type="protein sequence ID" value="EED20495.1"/>
    <property type="molecule type" value="Genomic_DNA"/>
</dbReference>
<evidence type="ECO:0000313" key="2">
    <source>
        <dbReference type="Proteomes" id="UP000001745"/>
    </source>
</evidence>
<dbReference type="GeneID" id="8100561"/>
<dbReference type="InterPro" id="IPR036047">
    <property type="entry name" value="F-box-like_dom_sf"/>
</dbReference>
<dbReference type="STRING" id="441959.B8M8I2"/>
<name>B8M8I2_TALSN</name>
<gene>
    <name evidence="1" type="ORF">TSTA_037150</name>
</gene>
<accession>B8M8I2</accession>